<name>A0ABW4WHN2_9HYPH</name>
<comment type="cofactor">
    <cofactor evidence="1 7">
        <name>pyridoxal 5'-phosphate</name>
        <dbReference type="ChEBI" id="CHEBI:597326"/>
    </cofactor>
</comment>
<dbReference type="InterPro" id="IPR004839">
    <property type="entry name" value="Aminotransferase_I/II_large"/>
</dbReference>
<sequence>MSDTIRKVPGSPIGKMFDRATDLRSRGTDLIDLSLGEPDFDTPEHIRQAAIDAINAGYTRYTAADGSAALKDAVRRKFARDNGLNFERSQVVIASGAKPLIASAMQVVLDRGDKIIIPTPAWTSHVGMAQVCAATPVLLQTAESEEYGIDAGKLERAITAETKLLLLCSPGNPTGAVASAEELSAIAEVLRRHPHVNVISDDLYEHVVFAPATFATLAQVAPDLADRVLTVNGLSKAYAMTGWRIGYAGGPSWWTTGLRVLFSQTSGGPCSISQAAGIAALDGPQEFLAEWREVYRRRCALAVEALSKVPDLRPRMPQGAFFLYVECGAYIGKQAPNGMVIASSTDFADHLLAAGVVTVPGAAFYGDPFIRLSVATSDANIVEGIRRIAVGCSQLRSVDLAASVRLTTRKELMS</sequence>
<dbReference type="GO" id="GO:0008483">
    <property type="term" value="F:transaminase activity"/>
    <property type="evidence" value="ECO:0007669"/>
    <property type="project" value="UniProtKB-KW"/>
</dbReference>
<feature type="domain" description="Aminotransferase class I/classII large" evidence="8">
    <location>
        <begin position="28"/>
        <end position="388"/>
    </location>
</feature>
<evidence type="ECO:0000313" key="10">
    <source>
        <dbReference type="Proteomes" id="UP001597349"/>
    </source>
</evidence>
<dbReference type="InterPro" id="IPR015424">
    <property type="entry name" value="PyrdxlP-dep_Trfase"/>
</dbReference>
<dbReference type="PANTHER" id="PTHR46383:SF1">
    <property type="entry name" value="ASPARTATE AMINOTRANSFERASE"/>
    <property type="match status" value="1"/>
</dbReference>
<dbReference type="InterPro" id="IPR015421">
    <property type="entry name" value="PyrdxlP-dep_Trfase_major"/>
</dbReference>
<dbReference type="EC" id="2.6.1.-" evidence="7"/>
<comment type="similarity">
    <text evidence="2 7">Belongs to the class-I pyridoxal-phosphate-dependent aminotransferase family.</text>
</comment>
<organism evidence="9 10">
    <name type="scientific">Mesorhizobium calcicola</name>
    <dbReference type="NCBI Taxonomy" id="1300310"/>
    <lineage>
        <taxon>Bacteria</taxon>
        <taxon>Pseudomonadati</taxon>
        <taxon>Pseudomonadota</taxon>
        <taxon>Alphaproteobacteria</taxon>
        <taxon>Hyphomicrobiales</taxon>
        <taxon>Phyllobacteriaceae</taxon>
        <taxon>Mesorhizobium</taxon>
    </lineage>
</organism>
<keyword evidence="4 7" id="KW-0808">Transferase</keyword>
<dbReference type="CDD" id="cd00609">
    <property type="entry name" value="AAT_like"/>
    <property type="match status" value="1"/>
</dbReference>
<keyword evidence="10" id="KW-1185">Reference proteome</keyword>
<evidence type="ECO:0000256" key="4">
    <source>
        <dbReference type="ARBA" id="ARBA00022679"/>
    </source>
</evidence>
<dbReference type="Proteomes" id="UP001597349">
    <property type="component" value="Unassembled WGS sequence"/>
</dbReference>
<evidence type="ECO:0000256" key="3">
    <source>
        <dbReference type="ARBA" id="ARBA00022576"/>
    </source>
</evidence>
<evidence type="ECO:0000256" key="2">
    <source>
        <dbReference type="ARBA" id="ARBA00007441"/>
    </source>
</evidence>
<evidence type="ECO:0000256" key="6">
    <source>
        <dbReference type="ARBA" id="ARBA00049185"/>
    </source>
</evidence>
<dbReference type="InterPro" id="IPR050596">
    <property type="entry name" value="AspAT/PAT-like"/>
</dbReference>
<dbReference type="Gene3D" id="3.90.1150.10">
    <property type="entry name" value="Aspartate Aminotransferase, domain 1"/>
    <property type="match status" value="1"/>
</dbReference>
<accession>A0ABW4WHN2</accession>
<reference evidence="10" key="1">
    <citation type="journal article" date="2019" name="Int. J. Syst. Evol. Microbiol.">
        <title>The Global Catalogue of Microorganisms (GCM) 10K type strain sequencing project: providing services to taxonomists for standard genome sequencing and annotation.</title>
        <authorList>
            <consortium name="The Broad Institute Genomics Platform"/>
            <consortium name="The Broad Institute Genome Sequencing Center for Infectious Disease"/>
            <person name="Wu L."/>
            <person name="Ma J."/>
        </authorList>
    </citation>
    <scope>NUCLEOTIDE SEQUENCE [LARGE SCALE GENOMIC DNA]</scope>
    <source>
        <strain evidence="10">CGMCC 1.16226</strain>
    </source>
</reference>
<protein>
    <recommendedName>
        <fullName evidence="7">Aminotransferase</fullName>
        <ecNumber evidence="7">2.6.1.-</ecNumber>
    </recommendedName>
</protein>
<dbReference type="SUPFAM" id="SSF53383">
    <property type="entry name" value="PLP-dependent transferases"/>
    <property type="match status" value="1"/>
</dbReference>
<evidence type="ECO:0000259" key="8">
    <source>
        <dbReference type="Pfam" id="PF00155"/>
    </source>
</evidence>
<evidence type="ECO:0000313" key="9">
    <source>
        <dbReference type="EMBL" id="MFD2054932.1"/>
    </source>
</evidence>
<dbReference type="Pfam" id="PF00155">
    <property type="entry name" value="Aminotran_1_2"/>
    <property type="match status" value="1"/>
</dbReference>
<dbReference type="EMBL" id="JBHUGY010000027">
    <property type="protein sequence ID" value="MFD2054932.1"/>
    <property type="molecule type" value="Genomic_DNA"/>
</dbReference>
<keyword evidence="5" id="KW-0663">Pyridoxal phosphate</keyword>
<evidence type="ECO:0000256" key="5">
    <source>
        <dbReference type="ARBA" id="ARBA00022898"/>
    </source>
</evidence>
<dbReference type="RefSeq" id="WP_379020873.1">
    <property type="nucleotide sequence ID" value="NZ_JBHUGY010000027.1"/>
</dbReference>
<dbReference type="PROSITE" id="PS00105">
    <property type="entry name" value="AA_TRANSFER_CLASS_1"/>
    <property type="match status" value="1"/>
</dbReference>
<proteinExistence type="inferred from homology"/>
<evidence type="ECO:0000256" key="7">
    <source>
        <dbReference type="RuleBase" id="RU000481"/>
    </source>
</evidence>
<evidence type="ECO:0000256" key="1">
    <source>
        <dbReference type="ARBA" id="ARBA00001933"/>
    </source>
</evidence>
<dbReference type="InterPro" id="IPR015422">
    <property type="entry name" value="PyrdxlP-dep_Trfase_small"/>
</dbReference>
<gene>
    <name evidence="9" type="ORF">ACFSQT_18265</name>
</gene>
<comment type="catalytic activity">
    <reaction evidence="6">
        <text>L-aspartate + 2-oxoglutarate = oxaloacetate + L-glutamate</text>
        <dbReference type="Rhea" id="RHEA:21824"/>
        <dbReference type="ChEBI" id="CHEBI:16452"/>
        <dbReference type="ChEBI" id="CHEBI:16810"/>
        <dbReference type="ChEBI" id="CHEBI:29985"/>
        <dbReference type="ChEBI" id="CHEBI:29991"/>
        <dbReference type="EC" id="2.6.1.1"/>
    </reaction>
</comment>
<dbReference type="InterPro" id="IPR004838">
    <property type="entry name" value="NHTrfase_class1_PyrdxlP-BS"/>
</dbReference>
<dbReference type="Gene3D" id="3.40.640.10">
    <property type="entry name" value="Type I PLP-dependent aspartate aminotransferase-like (Major domain)"/>
    <property type="match status" value="1"/>
</dbReference>
<keyword evidence="3 7" id="KW-0032">Aminotransferase</keyword>
<dbReference type="PANTHER" id="PTHR46383">
    <property type="entry name" value="ASPARTATE AMINOTRANSFERASE"/>
    <property type="match status" value="1"/>
</dbReference>
<comment type="caution">
    <text evidence="9">The sequence shown here is derived from an EMBL/GenBank/DDBJ whole genome shotgun (WGS) entry which is preliminary data.</text>
</comment>